<protein>
    <submittedName>
        <fullName evidence="3">SPOR domain-containing protein</fullName>
    </submittedName>
</protein>
<dbReference type="RefSeq" id="WP_200583641.1">
    <property type="nucleotide sequence ID" value="NZ_JAEHFY010000001.1"/>
</dbReference>
<feature type="chain" id="PRO_5045755506" evidence="1">
    <location>
        <begin position="22"/>
        <end position="140"/>
    </location>
</feature>
<proteinExistence type="predicted"/>
<accession>A0ABS1BEX5</accession>
<dbReference type="EMBL" id="JAEHFY010000001">
    <property type="protein sequence ID" value="MBK0381351.1"/>
    <property type="molecule type" value="Genomic_DNA"/>
</dbReference>
<comment type="caution">
    <text evidence="3">The sequence shown here is derived from an EMBL/GenBank/DDBJ whole genome shotgun (WGS) entry which is preliminary data.</text>
</comment>
<feature type="domain" description="SPOR" evidence="2">
    <location>
        <begin position="55"/>
        <end position="135"/>
    </location>
</feature>
<name>A0ABS1BEX5_9SPHI</name>
<dbReference type="PROSITE" id="PS51724">
    <property type="entry name" value="SPOR"/>
    <property type="match status" value="1"/>
</dbReference>
<evidence type="ECO:0000259" key="2">
    <source>
        <dbReference type="PROSITE" id="PS51724"/>
    </source>
</evidence>
<feature type="signal peptide" evidence="1">
    <location>
        <begin position="1"/>
        <end position="21"/>
    </location>
</feature>
<sequence>MKFKNNILIIAFTLASFFASAQNEAKVTVVKNPLIDSLIARRIALTKGVLKDGTTIPVYGYRVQIYYGPDRKQAYNEQARFKSYYPEYETYLSYMQPNYSIKVGDFRNKADAQKLSNDLRPAFPTVFVFNLPINPLKADE</sequence>
<evidence type="ECO:0000313" key="3">
    <source>
        <dbReference type="EMBL" id="MBK0381351.1"/>
    </source>
</evidence>
<dbReference type="Proteomes" id="UP000660024">
    <property type="component" value="Unassembled WGS sequence"/>
</dbReference>
<dbReference type="InterPro" id="IPR007730">
    <property type="entry name" value="SPOR-like_dom"/>
</dbReference>
<dbReference type="Gene3D" id="3.30.70.1070">
    <property type="entry name" value="Sporulation related repeat"/>
    <property type="match status" value="1"/>
</dbReference>
<organism evidence="3 4">
    <name type="scientific">Pedobacter segetis</name>
    <dbReference type="NCBI Taxonomy" id="2793069"/>
    <lineage>
        <taxon>Bacteria</taxon>
        <taxon>Pseudomonadati</taxon>
        <taxon>Bacteroidota</taxon>
        <taxon>Sphingobacteriia</taxon>
        <taxon>Sphingobacteriales</taxon>
        <taxon>Sphingobacteriaceae</taxon>
        <taxon>Pedobacter</taxon>
    </lineage>
</organism>
<gene>
    <name evidence="3" type="ORF">I5M32_00135</name>
</gene>
<evidence type="ECO:0000256" key="1">
    <source>
        <dbReference type="SAM" id="SignalP"/>
    </source>
</evidence>
<keyword evidence="4" id="KW-1185">Reference proteome</keyword>
<evidence type="ECO:0000313" key="4">
    <source>
        <dbReference type="Proteomes" id="UP000660024"/>
    </source>
</evidence>
<dbReference type="InterPro" id="IPR036680">
    <property type="entry name" value="SPOR-like_sf"/>
</dbReference>
<dbReference type="Pfam" id="PF05036">
    <property type="entry name" value="SPOR"/>
    <property type="match status" value="1"/>
</dbReference>
<reference evidence="3 4" key="1">
    <citation type="submission" date="2020-12" db="EMBL/GenBank/DDBJ databases">
        <title>Bacterial novel species Pedobacter sp. SD-b isolated from soil.</title>
        <authorList>
            <person name="Jung H.-Y."/>
        </authorList>
    </citation>
    <scope>NUCLEOTIDE SEQUENCE [LARGE SCALE GENOMIC DNA]</scope>
    <source>
        <strain evidence="3 4">SD-b</strain>
    </source>
</reference>
<keyword evidence="1" id="KW-0732">Signal</keyword>